<accession>A0ABD1J2X9</accession>
<keyword evidence="6 12" id="KW-0732">Signal</keyword>
<evidence type="ECO:0000313" key="14">
    <source>
        <dbReference type="Proteomes" id="UP001591681"/>
    </source>
</evidence>
<comment type="caution">
    <text evidence="13">The sequence shown here is derived from an EMBL/GenBank/DDBJ whole genome shotgun (WGS) entry which is preliminary data.</text>
</comment>
<keyword evidence="10" id="KW-0675">Receptor</keyword>
<evidence type="ECO:0000256" key="9">
    <source>
        <dbReference type="ARBA" id="ARBA00023157"/>
    </source>
</evidence>
<name>A0ABD1J2X9_9TELE</name>
<evidence type="ECO:0000256" key="2">
    <source>
        <dbReference type="ARBA" id="ARBA00007087"/>
    </source>
</evidence>
<evidence type="ECO:0000256" key="7">
    <source>
        <dbReference type="ARBA" id="ARBA00022989"/>
    </source>
</evidence>
<evidence type="ECO:0000256" key="11">
    <source>
        <dbReference type="SAM" id="Phobius"/>
    </source>
</evidence>
<organism evidence="13 14">
    <name type="scientific">Coilia grayii</name>
    <name type="common">Gray's grenadier anchovy</name>
    <dbReference type="NCBI Taxonomy" id="363190"/>
    <lineage>
        <taxon>Eukaryota</taxon>
        <taxon>Metazoa</taxon>
        <taxon>Chordata</taxon>
        <taxon>Craniata</taxon>
        <taxon>Vertebrata</taxon>
        <taxon>Euteleostomi</taxon>
        <taxon>Actinopterygii</taxon>
        <taxon>Neopterygii</taxon>
        <taxon>Teleostei</taxon>
        <taxon>Clupei</taxon>
        <taxon>Clupeiformes</taxon>
        <taxon>Clupeoidei</taxon>
        <taxon>Engraulidae</taxon>
        <taxon>Coilinae</taxon>
        <taxon>Coilia</taxon>
    </lineage>
</organism>
<keyword evidence="7 11" id="KW-1133">Transmembrane helix</keyword>
<proteinExistence type="inferred from homology"/>
<evidence type="ECO:0000256" key="1">
    <source>
        <dbReference type="ARBA" id="ARBA00004251"/>
    </source>
</evidence>
<keyword evidence="14" id="KW-1185">Reference proteome</keyword>
<evidence type="ECO:0000256" key="5">
    <source>
        <dbReference type="ARBA" id="ARBA00022692"/>
    </source>
</evidence>
<sequence length="145" mass="16632">MVNYRSSLAARCLVICLAIIGTVEAKHLASCDKTLFHMYTHQYCISHFSNFMEEIDYQSKCPWPATRRPYFMLTRCVEQVANLTRCVEPSLRDEVFLRLHQAYFSLCTRAKMSDPGLPVLLLLILPCIVTTFLLPLVCTHIATNQ</sequence>
<feature type="chain" id="PRO_5044843729" evidence="12">
    <location>
        <begin position="26"/>
        <end position="145"/>
    </location>
</feature>
<evidence type="ECO:0000256" key="4">
    <source>
        <dbReference type="ARBA" id="ARBA00022475"/>
    </source>
</evidence>
<dbReference type="Proteomes" id="UP001591681">
    <property type="component" value="Unassembled WGS sequence"/>
</dbReference>
<keyword evidence="3" id="KW-0813">Transport</keyword>
<evidence type="ECO:0000256" key="8">
    <source>
        <dbReference type="ARBA" id="ARBA00023136"/>
    </source>
</evidence>
<keyword evidence="9" id="KW-1015">Disulfide bond</keyword>
<dbReference type="Gene3D" id="1.10.150.510">
    <property type="entry name" value="Receptor activity modifying family"/>
    <property type="match status" value="1"/>
</dbReference>
<protein>
    <submittedName>
        <fullName evidence="13">Uncharacterized protein</fullName>
    </submittedName>
</protein>
<feature type="signal peptide" evidence="12">
    <location>
        <begin position="1"/>
        <end position="25"/>
    </location>
</feature>
<dbReference type="EMBL" id="JBHFQA010000020">
    <property type="protein sequence ID" value="KAL2081548.1"/>
    <property type="molecule type" value="Genomic_DNA"/>
</dbReference>
<evidence type="ECO:0000256" key="10">
    <source>
        <dbReference type="ARBA" id="ARBA00023170"/>
    </source>
</evidence>
<dbReference type="GO" id="GO:0005886">
    <property type="term" value="C:plasma membrane"/>
    <property type="evidence" value="ECO:0007669"/>
    <property type="project" value="UniProtKB-SubCell"/>
</dbReference>
<comment type="similarity">
    <text evidence="2">Belongs to the RAMP family.</text>
</comment>
<keyword evidence="8 11" id="KW-0472">Membrane</keyword>
<dbReference type="PANTHER" id="PTHR14076">
    <property type="entry name" value="RECEPTOR ACTIVITY MODIFYING PROTEIN RAMP"/>
    <property type="match status" value="1"/>
</dbReference>
<reference evidence="13 14" key="1">
    <citation type="submission" date="2024-09" db="EMBL/GenBank/DDBJ databases">
        <title>A chromosome-level genome assembly of Gray's grenadier anchovy, Coilia grayii.</title>
        <authorList>
            <person name="Fu Z."/>
        </authorList>
    </citation>
    <scope>NUCLEOTIDE SEQUENCE [LARGE SCALE GENOMIC DNA]</scope>
    <source>
        <strain evidence="13">G4</strain>
        <tissue evidence="13">Muscle</tissue>
    </source>
</reference>
<evidence type="ECO:0000313" key="13">
    <source>
        <dbReference type="EMBL" id="KAL2081548.1"/>
    </source>
</evidence>
<keyword evidence="4" id="KW-1003">Cell membrane</keyword>
<gene>
    <name evidence="13" type="ORF">ACEWY4_023401</name>
</gene>
<dbReference type="PANTHER" id="PTHR14076:SF7">
    <property type="entry name" value="RECEPTOR ACTIVITY-MODIFYING PROTEIN 1-LIKE"/>
    <property type="match status" value="1"/>
</dbReference>
<keyword evidence="5 11" id="KW-0812">Transmembrane</keyword>
<dbReference type="AlphaFoldDB" id="A0ABD1J2X9"/>
<dbReference type="Pfam" id="PF04901">
    <property type="entry name" value="RAMP"/>
    <property type="match status" value="1"/>
</dbReference>
<evidence type="ECO:0000256" key="12">
    <source>
        <dbReference type="SAM" id="SignalP"/>
    </source>
</evidence>
<comment type="subcellular location">
    <subcellularLocation>
        <location evidence="1">Cell membrane</location>
        <topology evidence="1">Single-pass type I membrane protein</topology>
    </subcellularLocation>
</comment>
<evidence type="ECO:0000256" key="6">
    <source>
        <dbReference type="ARBA" id="ARBA00022729"/>
    </source>
</evidence>
<feature type="transmembrane region" description="Helical" evidence="11">
    <location>
        <begin position="119"/>
        <end position="142"/>
    </location>
</feature>
<evidence type="ECO:0000256" key="3">
    <source>
        <dbReference type="ARBA" id="ARBA00022448"/>
    </source>
</evidence>
<dbReference type="InterPro" id="IPR038126">
    <property type="entry name" value="RAMP_sf"/>
</dbReference>
<dbReference type="InterPro" id="IPR006985">
    <property type="entry name" value="RAMP"/>
</dbReference>